<evidence type="ECO:0000256" key="6">
    <source>
        <dbReference type="ARBA" id="ARBA00023141"/>
    </source>
</evidence>
<dbReference type="SUPFAM" id="SSF51735">
    <property type="entry name" value="NAD(P)-binding Rossmann-fold domains"/>
    <property type="match status" value="1"/>
</dbReference>
<dbReference type="InterPro" id="IPR041121">
    <property type="entry name" value="SDH_C"/>
</dbReference>
<dbReference type="HAMAP" id="MF_00222">
    <property type="entry name" value="Shikimate_DH_AroE"/>
    <property type="match status" value="1"/>
</dbReference>
<evidence type="ECO:0000256" key="4">
    <source>
        <dbReference type="ARBA" id="ARBA00022857"/>
    </source>
</evidence>
<protein>
    <recommendedName>
        <fullName evidence="2 8">Shikimate dehydrogenase (NADP(+))</fullName>
        <shortName evidence="8">SDH</shortName>
        <ecNumber evidence="2 8">1.1.1.25</ecNumber>
    </recommendedName>
</protein>
<feature type="binding site" evidence="8">
    <location>
        <position position="207"/>
    </location>
    <ligand>
        <name>shikimate</name>
        <dbReference type="ChEBI" id="CHEBI:36208"/>
    </ligand>
</feature>
<dbReference type="PANTHER" id="PTHR21089:SF1">
    <property type="entry name" value="BIFUNCTIONAL 3-DEHYDROQUINATE DEHYDRATASE_SHIKIMATE DEHYDROGENASE, CHLOROPLASTIC"/>
    <property type="match status" value="1"/>
</dbReference>
<dbReference type="Gene3D" id="3.40.50.10860">
    <property type="entry name" value="Leucine Dehydrogenase, chain A, domain 1"/>
    <property type="match status" value="1"/>
</dbReference>
<evidence type="ECO:0000313" key="13">
    <source>
        <dbReference type="Proteomes" id="UP000058660"/>
    </source>
</evidence>
<evidence type="ECO:0000256" key="2">
    <source>
        <dbReference type="ARBA" id="ARBA00012962"/>
    </source>
</evidence>
<keyword evidence="13" id="KW-1185">Reference proteome</keyword>
<dbReference type="InterPro" id="IPR006151">
    <property type="entry name" value="Shikm_DH/Glu-tRNA_Rdtase"/>
</dbReference>
<evidence type="ECO:0000256" key="8">
    <source>
        <dbReference type="HAMAP-Rule" id="MF_00222"/>
    </source>
</evidence>
<feature type="domain" description="Quinate/shikimate 5-dehydrogenase/glutamyl-tRNA reductase" evidence="9">
    <location>
        <begin position="119"/>
        <end position="170"/>
    </location>
</feature>
<sequence>MLRLAVLGHPVAHSLSPAMHAHALRSLGLPGTYEALETPLVHLADRLEEVRREYRGVNLTIPLKERALELVDWAAPEAKAIGAVNTVLSLEGHLFGFNTDALGFLEALKAGGIPLQGPALVLGAGGAGRAVAYALKGAGLEVWVWNRTEERALALAEAFGLRAVPLERAREARLLVNATSVGLNAPEETPLPAELFPEAGAAVDLVYRPLWTRFLKEARVRGLLVQTGLPMLAWQGALAFQIWTGLLPDPKGMEEAALRALEGVR</sequence>
<dbReference type="PANTHER" id="PTHR21089">
    <property type="entry name" value="SHIKIMATE DEHYDROGENASE"/>
    <property type="match status" value="1"/>
</dbReference>
<feature type="domain" description="Shikimate dehydrogenase substrate binding N-terminal" evidence="10">
    <location>
        <begin position="6"/>
        <end position="87"/>
    </location>
</feature>
<feature type="binding site" evidence="8">
    <location>
        <position position="85"/>
    </location>
    <ligand>
        <name>shikimate</name>
        <dbReference type="ChEBI" id="CHEBI:36208"/>
    </ligand>
</feature>
<keyword evidence="4 8" id="KW-0521">NADP</keyword>
<dbReference type="InterPro" id="IPR022893">
    <property type="entry name" value="Shikimate_DH_fam"/>
</dbReference>
<dbReference type="InterPro" id="IPR036291">
    <property type="entry name" value="NAD(P)-bd_dom_sf"/>
</dbReference>
<dbReference type="Pfam" id="PF08501">
    <property type="entry name" value="Shikimate_dh_N"/>
    <property type="match status" value="1"/>
</dbReference>
<dbReference type="RefSeq" id="WP_003048208.1">
    <property type="nucleotide sequence ID" value="NZ_CP010822.1"/>
</dbReference>
<name>A0ABN4ILB7_THEA5</name>
<proteinExistence type="inferred from homology"/>
<dbReference type="EC" id="1.1.1.25" evidence="2 8"/>
<dbReference type="Gene3D" id="3.40.50.720">
    <property type="entry name" value="NAD(P)-binding Rossmann-like Domain"/>
    <property type="match status" value="1"/>
</dbReference>
<dbReference type="InterPro" id="IPR013708">
    <property type="entry name" value="Shikimate_DH-bd_N"/>
</dbReference>
<comment type="function">
    <text evidence="8">Involved in the biosynthesis of the chorismate, which leads to the biosynthesis of aromatic amino acids. Catalyzes the reversible NADPH linked reduction of 3-dehydroshikimate (DHSA) to yield shikimate (SA).</text>
</comment>
<comment type="catalytic activity">
    <reaction evidence="7 8">
        <text>shikimate + NADP(+) = 3-dehydroshikimate + NADPH + H(+)</text>
        <dbReference type="Rhea" id="RHEA:17737"/>
        <dbReference type="ChEBI" id="CHEBI:15378"/>
        <dbReference type="ChEBI" id="CHEBI:16630"/>
        <dbReference type="ChEBI" id="CHEBI:36208"/>
        <dbReference type="ChEBI" id="CHEBI:57783"/>
        <dbReference type="ChEBI" id="CHEBI:58349"/>
        <dbReference type="EC" id="1.1.1.25"/>
    </reaction>
</comment>
<comment type="pathway">
    <text evidence="1 8">Metabolic intermediate biosynthesis; chorismate biosynthesis; chorismate from D-erythrose 4-phosphate and phosphoenolpyruvate: step 4/7.</text>
</comment>
<evidence type="ECO:0000259" key="9">
    <source>
        <dbReference type="Pfam" id="PF01488"/>
    </source>
</evidence>
<feature type="binding site" evidence="8">
    <location>
        <position position="60"/>
    </location>
    <ligand>
        <name>shikimate</name>
        <dbReference type="ChEBI" id="CHEBI:36208"/>
    </ligand>
</feature>
<evidence type="ECO:0000256" key="1">
    <source>
        <dbReference type="ARBA" id="ARBA00004871"/>
    </source>
</evidence>
<dbReference type="Pfam" id="PF01488">
    <property type="entry name" value="Shikimate_DH"/>
    <property type="match status" value="1"/>
</dbReference>
<evidence type="ECO:0000313" key="12">
    <source>
        <dbReference type="EMBL" id="ALJ90566.1"/>
    </source>
</evidence>
<organism evidence="12 13">
    <name type="scientific">Thermus aquaticus (strain ATCC BAA-2747 / Y51MC23)</name>
    <dbReference type="NCBI Taxonomy" id="498848"/>
    <lineage>
        <taxon>Bacteria</taxon>
        <taxon>Thermotogati</taxon>
        <taxon>Deinococcota</taxon>
        <taxon>Deinococci</taxon>
        <taxon>Thermales</taxon>
        <taxon>Thermaceae</taxon>
        <taxon>Thermus</taxon>
    </lineage>
</organism>
<evidence type="ECO:0000256" key="3">
    <source>
        <dbReference type="ARBA" id="ARBA00022605"/>
    </source>
</evidence>
<dbReference type="Proteomes" id="UP000058660">
    <property type="component" value="Chromosome"/>
</dbReference>
<dbReference type="InterPro" id="IPR011342">
    <property type="entry name" value="Shikimate_DH"/>
</dbReference>
<dbReference type="NCBIfam" id="TIGR00507">
    <property type="entry name" value="aroE"/>
    <property type="match status" value="1"/>
</dbReference>
<feature type="binding site" evidence="8">
    <location>
        <begin position="14"/>
        <end position="16"/>
    </location>
    <ligand>
        <name>shikimate</name>
        <dbReference type="ChEBI" id="CHEBI:36208"/>
    </ligand>
</feature>
<dbReference type="Pfam" id="PF18317">
    <property type="entry name" value="SDH_C"/>
    <property type="match status" value="1"/>
</dbReference>
<dbReference type="InterPro" id="IPR046346">
    <property type="entry name" value="Aminoacid_DH-like_N_sf"/>
</dbReference>
<feature type="binding site" evidence="8">
    <location>
        <begin position="123"/>
        <end position="127"/>
    </location>
    <ligand>
        <name>NADP(+)</name>
        <dbReference type="ChEBI" id="CHEBI:58349"/>
    </ligand>
</feature>
<dbReference type="SUPFAM" id="SSF53223">
    <property type="entry name" value="Aminoacid dehydrogenase-like, N-terminal domain"/>
    <property type="match status" value="1"/>
</dbReference>
<evidence type="ECO:0000259" key="11">
    <source>
        <dbReference type="Pfam" id="PF18317"/>
    </source>
</evidence>
<dbReference type="CDD" id="cd01065">
    <property type="entry name" value="NAD_bind_Shikimate_DH"/>
    <property type="match status" value="1"/>
</dbReference>
<feature type="binding site" evidence="8">
    <location>
        <begin position="146"/>
        <end position="151"/>
    </location>
    <ligand>
        <name>NADP(+)</name>
        <dbReference type="ChEBI" id="CHEBI:58349"/>
    </ligand>
</feature>
<comment type="subunit">
    <text evidence="8">Homodimer.</text>
</comment>
<evidence type="ECO:0000256" key="5">
    <source>
        <dbReference type="ARBA" id="ARBA00023002"/>
    </source>
</evidence>
<comment type="caution">
    <text evidence="8">Lacks conserved residue(s) required for the propagation of feature annotation.</text>
</comment>
<comment type="similarity">
    <text evidence="8">Belongs to the shikimate dehydrogenase family.</text>
</comment>
<dbReference type="EMBL" id="CP010822">
    <property type="protein sequence ID" value="ALJ90566.1"/>
    <property type="molecule type" value="Genomic_DNA"/>
</dbReference>
<feature type="binding site" evidence="8">
    <location>
        <position position="100"/>
    </location>
    <ligand>
        <name>shikimate</name>
        <dbReference type="ChEBI" id="CHEBI:36208"/>
    </ligand>
</feature>
<keyword evidence="5 8" id="KW-0560">Oxidoreductase</keyword>
<keyword evidence="6 8" id="KW-0057">Aromatic amino acid biosynthesis</keyword>
<feature type="domain" description="SDH C-terminal" evidence="11">
    <location>
        <begin position="228"/>
        <end position="258"/>
    </location>
</feature>
<feature type="binding site" evidence="8">
    <location>
        <position position="205"/>
    </location>
    <ligand>
        <name>NADP(+)</name>
        <dbReference type="ChEBI" id="CHEBI:58349"/>
    </ligand>
</feature>
<reference evidence="13" key="1">
    <citation type="journal article" date="2015" name="PLoS ONE">
        <title>Complete Genome Sequence of Thermus aquaticus Y51MC23.</title>
        <authorList>
            <person name="Brumm P.J."/>
            <person name="Monsma S."/>
            <person name="Keough B."/>
            <person name="Jasinovica S."/>
            <person name="Ferguson E."/>
            <person name="Schoenfeld T."/>
            <person name="Lodes M."/>
            <person name="Mead D.A."/>
        </authorList>
    </citation>
    <scope>NUCLEOTIDE SEQUENCE [LARGE SCALE GENOMIC DNA]</scope>
    <source>
        <strain evidence="13">BAA-2747 / Y51MC23</strain>
    </source>
</reference>
<feature type="binding site" evidence="8">
    <location>
        <position position="228"/>
    </location>
    <ligand>
        <name>NADP(+)</name>
        <dbReference type="ChEBI" id="CHEBI:58349"/>
    </ligand>
</feature>
<accession>A0ABN4ILB7</accession>
<feature type="binding site" evidence="8">
    <location>
        <position position="235"/>
    </location>
    <ligand>
        <name>shikimate</name>
        <dbReference type="ChEBI" id="CHEBI:36208"/>
    </ligand>
</feature>
<gene>
    <name evidence="8" type="primary">aroE</name>
    <name evidence="12" type="ORF">TO73_0711</name>
</gene>
<keyword evidence="3 8" id="KW-0028">Amino-acid biosynthesis</keyword>
<evidence type="ECO:0000256" key="7">
    <source>
        <dbReference type="ARBA" id="ARBA00049442"/>
    </source>
</evidence>
<feature type="active site" description="Proton acceptor" evidence="8">
    <location>
        <position position="64"/>
    </location>
</feature>
<dbReference type="GO" id="GO:0004764">
    <property type="term" value="F:shikimate 3-dehydrogenase (NADP+) activity"/>
    <property type="evidence" value="ECO:0007669"/>
    <property type="project" value="UniProtKB-EC"/>
</dbReference>
<evidence type="ECO:0000259" key="10">
    <source>
        <dbReference type="Pfam" id="PF08501"/>
    </source>
</evidence>